<feature type="signal peptide" evidence="1">
    <location>
        <begin position="1"/>
        <end position="29"/>
    </location>
</feature>
<dbReference type="Proteomes" id="UP001364156">
    <property type="component" value="Chromosome"/>
</dbReference>
<proteinExistence type="predicted"/>
<evidence type="ECO:0000313" key="2">
    <source>
        <dbReference type="EMBL" id="WWR46486.1"/>
    </source>
</evidence>
<keyword evidence="1" id="KW-0732">Signal</keyword>
<sequence length="198" mass="22070">MTQFTRRAFSLSLVSTAALVGCATPPVHAPDEVSRLANGITALNPSIDPAEALRAADIGINYPKVLRQQYGVTDSAIVHNIKVNAGSRPRGLCWHWAEDMQKRLEQENFQTLITHRAIANAHTRLLIDHSTVIVSAVGDEFDEGMVLDPWRFSGILYWAPTLQDEKYTWVHRQEVFAWKRARGILKASDPSSEPIPTS</sequence>
<evidence type="ECO:0000256" key="1">
    <source>
        <dbReference type="SAM" id="SignalP"/>
    </source>
</evidence>
<gene>
    <name evidence="2" type="ORF">RZ517_17240</name>
</gene>
<feature type="chain" id="PRO_5046685140" description="Lipoprotein" evidence="1">
    <location>
        <begin position="30"/>
        <end position="198"/>
    </location>
</feature>
<name>A0ABZ2HKL6_9RHOB</name>
<evidence type="ECO:0008006" key="4">
    <source>
        <dbReference type="Google" id="ProtNLM"/>
    </source>
</evidence>
<dbReference type="PROSITE" id="PS51257">
    <property type="entry name" value="PROKAR_LIPOPROTEIN"/>
    <property type="match status" value="1"/>
</dbReference>
<dbReference type="EMBL" id="CP146069">
    <property type="protein sequence ID" value="WWR46486.1"/>
    <property type="molecule type" value="Genomic_DNA"/>
</dbReference>
<reference evidence="2 3" key="1">
    <citation type="submission" date="2023-10" db="EMBL/GenBank/DDBJ databases">
        <title>Roseovarius strain S88 nov., isolated from a marine algae.</title>
        <authorList>
            <person name="Lee M.W."/>
            <person name="Lee J.K."/>
            <person name="Kim J.M."/>
            <person name="Choi D.G."/>
            <person name="Baek J.H."/>
            <person name="Bayburt H."/>
            <person name="Jung J.J."/>
            <person name="Han D.M."/>
            <person name="Jeon C.O."/>
        </authorList>
    </citation>
    <scope>NUCLEOTIDE SEQUENCE [LARGE SCALE GENOMIC DNA]</scope>
    <source>
        <strain evidence="2 3">S88</strain>
    </source>
</reference>
<dbReference type="RefSeq" id="WP_338549343.1">
    <property type="nucleotide sequence ID" value="NZ_CP146069.1"/>
</dbReference>
<accession>A0ABZ2HKL6</accession>
<evidence type="ECO:0000313" key="3">
    <source>
        <dbReference type="Proteomes" id="UP001364156"/>
    </source>
</evidence>
<keyword evidence="3" id="KW-1185">Reference proteome</keyword>
<protein>
    <recommendedName>
        <fullName evidence="4">Lipoprotein</fullName>
    </recommendedName>
</protein>
<organism evidence="2 3">
    <name type="scientific">Roseovarius phycicola</name>
    <dbReference type="NCBI Taxonomy" id="3080976"/>
    <lineage>
        <taxon>Bacteria</taxon>
        <taxon>Pseudomonadati</taxon>
        <taxon>Pseudomonadota</taxon>
        <taxon>Alphaproteobacteria</taxon>
        <taxon>Rhodobacterales</taxon>
        <taxon>Roseobacteraceae</taxon>
        <taxon>Roseovarius</taxon>
    </lineage>
</organism>